<organism evidence="15 16">
    <name type="scientific">Thiobacter aerophilum</name>
    <dbReference type="NCBI Taxonomy" id="3121275"/>
    <lineage>
        <taxon>Bacteria</taxon>
        <taxon>Pseudomonadati</taxon>
        <taxon>Pseudomonadota</taxon>
        <taxon>Betaproteobacteria</taxon>
        <taxon>Burkholderiales</taxon>
        <taxon>Thiobacteraceae</taxon>
        <taxon>Thiobacter</taxon>
    </lineage>
</organism>
<comment type="similarity">
    <text evidence="2 13">Belongs to the LolB family.</text>
</comment>
<evidence type="ECO:0000313" key="15">
    <source>
        <dbReference type="EMBL" id="MEO1766965.1"/>
    </source>
</evidence>
<evidence type="ECO:0000256" key="10">
    <source>
        <dbReference type="ARBA" id="ARBA00023186"/>
    </source>
</evidence>
<evidence type="ECO:0000256" key="11">
    <source>
        <dbReference type="ARBA" id="ARBA00023237"/>
    </source>
</evidence>
<evidence type="ECO:0000256" key="9">
    <source>
        <dbReference type="ARBA" id="ARBA00023139"/>
    </source>
</evidence>
<comment type="caution">
    <text evidence="15">The sequence shown here is derived from an EMBL/GenBank/DDBJ whole genome shotgun (WGS) entry which is preliminary data.</text>
</comment>
<dbReference type="Gene3D" id="2.50.20.10">
    <property type="entry name" value="Lipoprotein localisation LolA/LolB/LppX"/>
    <property type="match status" value="1"/>
</dbReference>
<evidence type="ECO:0000256" key="4">
    <source>
        <dbReference type="ARBA" id="ARBA00016202"/>
    </source>
</evidence>
<evidence type="ECO:0000256" key="3">
    <source>
        <dbReference type="ARBA" id="ARBA00011245"/>
    </source>
</evidence>
<dbReference type="RefSeq" id="WP_347308135.1">
    <property type="nucleotide sequence ID" value="NZ_JBAJEX010000004.1"/>
</dbReference>
<comment type="subcellular location">
    <subcellularLocation>
        <location evidence="1 13">Cell outer membrane</location>
        <topology evidence="1 13">Lipid-anchor</topology>
    </subcellularLocation>
</comment>
<accession>A0ABV0EE70</accession>
<gene>
    <name evidence="13 15" type="primary">lolB</name>
    <name evidence="15" type="ORF">V6E02_07060</name>
</gene>
<keyword evidence="12 13" id="KW-0449">Lipoprotein</keyword>
<keyword evidence="6 13" id="KW-0732">Signal</keyword>
<dbReference type="Pfam" id="PF03550">
    <property type="entry name" value="LolB"/>
    <property type="match status" value="1"/>
</dbReference>
<feature type="signal peptide" evidence="14">
    <location>
        <begin position="1"/>
        <end position="20"/>
    </location>
</feature>
<dbReference type="CDD" id="cd16326">
    <property type="entry name" value="LolB"/>
    <property type="match status" value="1"/>
</dbReference>
<feature type="chain" id="PRO_5046553291" description="Outer-membrane lipoprotein LolB" evidence="14">
    <location>
        <begin position="21"/>
        <end position="187"/>
    </location>
</feature>
<dbReference type="HAMAP" id="MF_00233">
    <property type="entry name" value="LolB"/>
    <property type="match status" value="1"/>
</dbReference>
<evidence type="ECO:0000256" key="14">
    <source>
        <dbReference type="SAM" id="SignalP"/>
    </source>
</evidence>
<keyword evidence="16" id="KW-1185">Reference proteome</keyword>
<evidence type="ECO:0000256" key="12">
    <source>
        <dbReference type="ARBA" id="ARBA00023288"/>
    </source>
</evidence>
<evidence type="ECO:0000313" key="16">
    <source>
        <dbReference type="Proteomes" id="UP001482231"/>
    </source>
</evidence>
<proteinExistence type="inferred from homology"/>
<evidence type="ECO:0000256" key="13">
    <source>
        <dbReference type="HAMAP-Rule" id="MF_00233"/>
    </source>
</evidence>
<comment type="subunit">
    <text evidence="3 13">Monomer.</text>
</comment>
<evidence type="ECO:0000256" key="8">
    <source>
        <dbReference type="ARBA" id="ARBA00023136"/>
    </source>
</evidence>
<keyword evidence="8 13" id="KW-0472">Membrane</keyword>
<name>A0ABV0EE70_9BURK</name>
<dbReference type="NCBIfam" id="TIGR00548">
    <property type="entry name" value="lolB"/>
    <property type="match status" value="1"/>
</dbReference>
<dbReference type="Proteomes" id="UP001482231">
    <property type="component" value="Unassembled WGS sequence"/>
</dbReference>
<comment type="function">
    <text evidence="13">Plays a critical role in the incorporation of lipoproteins in the outer membrane after they are released by the LolA protein.</text>
</comment>
<dbReference type="InterPro" id="IPR029046">
    <property type="entry name" value="LolA/LolB/LppX"/>
</dbReference>
<evidence type="ECO:0000256" key="5">
    <source>
        <dbReference type="ARBA" id="ARBA00022448"/>
    </source>
</evidence>
<dbReference type="InterPro" id="IPR004565">
    <property type="entry name" value="OM_lipoprot_LolB"/>
</dbReference>
<sequence>MGRLQRWAFLSALAWLTGCATTPPPGMPSAGLMASFHLVGRISVRQGEQGFSGSLDWWHRPAADELQILSPLGQGVARLVRGPDGVSLTTADGVVERALEAESLTERILGLSLPLDPLAYWVQAQPAPGPLELLRRDQDGRIAALEQQGWRIEYGAWRAAPGGALPGRITVEGHGLRLKLVVDAWGP</sequence>
<keyword evidence="11 13" id="KW-0998">Cell outer membrane</keyword>
<keyword evidence="9 13" id="KW-0564">Palmitate</keyword>
<keyword evidence="7 13" id="KW-0653">Protein transport</keyword>
<reference evidence="15 16" key="1">
    <citation type="submission" date="2024-02" db="EMBL/GenBank/DDBJ databases">
        <title>New thermophilic sulfur-oxidizing bacteria from a hot springs of the Uzon caldera (Kamchatka, Russia).</title>
        <authorList>
            <person name="Dukat A.M."/>
            <person name="Elcheninov A.G."/>
            <person name="Frolov E.N."/>
        </authorList>
    </citation>
    <scope>NUCLEOTIDE SEQUENCE [LARGE SCALE GENOMIC DNA]</scope>
    <source>
        <strain evidence="15 16">AK1</strain>
    </source>
</reference>
<evidence type="ECO:0000256" key="7">
    <source>
        <dbReference type="ARBA" id="ARBA00022927"/>
    </source>
</evidence>
<dbReference type="EMBL" id="JBAJEX010000004">
    <property type="protein sequence ID" value="MEO1766965.1"/>
    <property type="molecule type" value="Genomic_DNA"/>
</dbReference>
<dbReference type="PROSITE" id="PS51257">
    <property type="entry name" value="PROKAR_LIPOPROTEIN"/>
    <property type="match status" value="1"/>
</dbReference>
<evidence type="ECO:0000256" key="2">
    <source>
        <dbReference type="ARBA" id="ARBA00009696"/>
    </source>
</evidence>
<protein>
    <recommendedName>
        <fullName evidence="4 13">Outer-membrane lipoprotein LolB</fullName>
    </recommendedName>
</protein>
<dbReference type="SUPFAM" id="SSF89392">
    <property type="entry name" value="Prokaryotic lipoproteins and lipoprotein localization factors"/>
    <property type="match status" value="1"/>
</dbReference>
<keyword evidence="5 13" id="KW-0813">Transport</keyword>
<evidence type="ECO:0000256" key="6">
    <source>
        <dbReference type="ARBA" id="ARBA00022729"/>
    </source>
</evidence>
<keyword evidence="10 13" id="KW-0143">Chaperone</keyword>
<evidence type="ECO:0000256" key="1">
    <source>
        <dbReference type="ARBA" id="ARBA00004459"/>
    </source>
</evidence>